<dbReference type="PROSITE" id="PS00039">
    <property type="entry name" value="DEAD_ATP_HELICASE"/>
    <property type="match status" value="1"/>
</dbReference>
<sequence>MKFQELSLAAPLQKALVRMQYETLTPIQESVIPRLLQGESLIAQSMTGSGKTLAYALPILQHITFDSLYPQALILVPTRELAQQVTQTLDALGLFLHTHHQMLVGKQSFAFQREDMKQRTHVLVATPGRLLQHIHEGTVHLECLSMLVLDEADEMFRLGFRSTLDKILAQLPAGLQCACFSATFPSTIRRYLSERFPFAQFLEQQEQELPTQLTQRFFSCAPADAPQLLLAVLQAWPIRRCILFVNTIEQAEQLTQFLSERSLAVEALHGKQRQEERFASLRHFRDGTTRILVASNVAARGLDIPEVSLIVNYDFPLTLETYIHRVGRTARMEAAGLAISFVDPSNMTVFEQLQHMDPSVTIDSPVLSVRYPLKELQQPLVRTVRREELVRQDVLRLCIFAGKSKKLRPGDLVGAICSIDGVDGEDIGVIKIQEHHSYVEILNGKGTTVLSALQQRTIKNRKIRVEIAHDSE</sequence>
<dbReference type="PROSITE" id="PS51192">
    <property type="entry name" value="HELICASE_ATP_BIND_1"/>
    <property type="match status" value="1"/>
</dbReference>
<evidence type="ECO:0000256" key="5">
    <source>
        <dbReference type="ARBA" id="ARBA00038437"/>
    </source>
</evidence>
<reference evidence="11 12" key="3">
    <citation type="submission" date="2023-06" db="EMBL/GenBank/DDBJ databases">
        <authorList>
            <person name="Zeman M."/>
            <person name="Kubasova T."/>
            <person name="Jahodarova E."/>
            <person name="Nykrynova M."/>
            <person name="Rychlik I."/>
        </authorList>
    </citation>
    <scope>NUCLEOTIDE SEQUENCE [LARGE SCALE GENOMIC DNA]</scope>
    <source>
        <strain evidence="11 12">ET39</strain>
    </source>
</reference>
<dbReference type="EC" id="3.6.4.-" evidence="11"/>
<dbReference type="InterPro" id="IPR027417">
    <property type="entry name" value="P-loop_NTPase"/>
</dbReference>
<dbReference type="PANTHER" id="PTHR47959:SF1">
    <property type="entry name" value="ATP-DEPENDENT RNA HELICASE DBPA"/>
    <property type="match status" value="1"/>
</dbReference>
<evidence type="ECO:0000256" key="6">
    <source>
        <dbReference type="PROSITE-ProRule" id="PRU00552"/>
    </source>
</evidence>
<dbReference type="CDD" id="cd18787">
    <property type="entry name" value="SF2_C_DEAD"/>
    <property type="match status" value="1"/>
</dbReference>
<name>A0ABT7UBN0_9FIRM</name>
<dbReference type="InterPro" id="IPR014014">
    <property type="entry name" value="RNA_helicase_DEAD_Q_motif"/>
</dbReference>
<evidence type="ECO:0000256" key="2">
    <source>
        <dbReference type="ARBA" id="ARBA00022801"/>
    </source>
</evidence>
<dbReference type="InterPro" id="IPR014001">
    <property type="entry name" value="Helicase_ATP-bd"/>
</dbReference>
<dbReference type="RefSeq" id="WP_289607474.1">
    <property type="nucleotide sequence ID" value="NZ_JAUDCG010000016.1"/>
</dbReference>
<dbReference type="Pfam" id="PF00271">
    <property type="entry name" value="Helicase_C"/>
    <property type="match status" value="1"/>
</dbReference>
<dbReference type="InterPro" id="IPR005580">
    <property type="entry name" value="DbpA/CsdA_RNA-bd_dom"/>
</dbReference>
<keyword evidence="1 7" id="KW-0547">Nucleotide-binding</keyword>
<keyword evidence="4 7" id="KW-0067">ATP-binding</keyword>
<dbReference type="Gene3D" id="3.40.50.300">
    <property type="entry name" value="P-loop containing nucleotide triphosphate hydrolases"/>
    <property type="match status" value="2"/>
</dbReference>
<dbReference type="InterPro" id="IPR050079">
    <property type="entry name" value="DEAD_box_RNA_helicase"/>
</dbReference>
<dbReference type="GO" id="GO:0004386">
    <property type="term" value="F:helicase activity"/>
    <property type="evidence" value="ECO:0007669"/>
    <property type="project" value="UniProtKB-KW"/>
</dbReference>
<dbReference type="InterPro" id="IPR001650">
    <property type="entry name" value="Helicase_C-like"/>
</dbReference>
<dbReference type="Gene3D" id="3.30.70.330">
    <property type="match status" value="1"/>
</dbReference>
<comment type="similarity">
    <text evidence="5 7">Belongs to the DEAD box helicase family.</text>
</comment>
<feature type="domain" description="Helicase C-terminal" evidence="9">
    <location>
        <begin position="224"/>
        <end position="377"/>
    </location>
</feature>
<dbReference type="SUPFAM" id="SSF52540">
    <property type="entry name" value="P-loop containing nucleoside triphosphate hydrolases"/>
    <property type="match status" value="1"/>
</dbReference>
<dbReference type="GO" id="GO:0016787">
    <property type="term" value="F:hydrolase activity"/>
    <property type="evidence" value="ECO:0007669"/>
    <property type="project" value="UniProtKB-KW"/>
</dbReference>
<protein>
    <submittedName>
        <fullName evidence="11">DEAD/DEAH box helicase</fullName>
        <ecNumber evidence="11">3.6.4.-</ecNumber>
    </submittedName>
</protein>
<accession>A0ABT7UBN0</accession>
<dbReference type="InterPro" id="IPR044742">
    <property type="entry name" value="DEAD/DEAH_RhlB"/>
</dbReference>
<feature type="short sequence motif" description="Q motif" evidence="6">
    <location>
        <begin position="1"/>
        <end position="29"/>
    </location>
</feature>
<evidence type="ECO:0000256" key="7">
    <source>
        <dbReference type="RuleBase" id="RU000492"/>
    </source>
</evidence>
<reference evidence="12" key="1">
    <citation type="submission" date="2023-06" db="EMBL/GenBank/DDBJ databases">
        <title>Identification and characterization of horizontal gene transfer across gut microbiota members of farm animals based on homology search.</title>
        <authorList>
            <person name="Zeman M."/>
            <person name="Kubasova T."/>
            <person name="Jahodarova E."/>
            <person name="Nykrynova M."/>
            <person name="Rychlik I."/>
        </authorList>
    </citation>
    <scope>NUCLEOTIDE SEQUENCE [LARGE SCALE GENOMIC DNA]</scope>
    <source>
        <strain evidence="12">ET39</strain>
    </source>
</reference>
<keyword evidence="3 7" id="KW-0347">Helicase</keyword>
<dbReference type="InterPro" id="IPR011545">
    <property type="entry name" value="DEAD/DEAH_box_helicase_dom"/>
</dbReference>
<dbReference type="SMART" id="SM00487">
    <property type="entry name" value="DEXDc"/>
    <property type="match status" value="1"/>
</dbReference>
<reference evidence="11 12" key="2">
    <citation type="submission" date="2023-06" db="EMBL/GenBank/DDBJ databases">
        <title>Identification and characterization of horizontal gene transfer across gut microbiota members of farm animals based on homology search.</title>
        <authorList>
            <person name="Schwarzerova J."/>
            <person name="Nykrynova M."/>
            <person name="Jureckova K."/>
            <person name="Cejkova D."/>
            <person name="Rychlik I."/>
        </authorList>
    </citation>
    <scope>NUCLEOTIDE SEQUENCE [LARGE SCALE GENOMIC DNA]</scope>
    <source>
        <strain evidence="11 12">ET39</strain>
    </source>
</reference>
<feature type="domain" description="Helicase ATP-binding" evidence="8">
    <location>
        <begin position="32"/>
        <end position="202"/>
    </location>
</feature>
<keyword evidence="2 7" id="KW-0378">Hydrolase</keyword>
<dbReference type="InterPro" id="IPR000629">
    <property type="entry name" value="RNA-helicase_DEAD-box_CS"/>
</dbReference>
<comment type="caution">
    <text evidence="11">The sequence shown here is derived from an EMBL/GenBank/DDBJ whole genome shotgun (WGS) entry which is preliminary data.</text>
</comment>
<dbReference type="Pfam" id="PF00270">
    <property type="entry name" value="DEAD"/>
    <property type="match status" value="1"/>
</dbReference>
<dbReference type="PROSITE" id="PS51195">
    <property type="entry name" value="Q_MOTIF"/>
    <property type="match status" value="1"/>
</dbReference>
<evidence type="ECO:0000313" key="12">
    <source>
        <dbReference type="Proteomes" id="UP001529340"/>
    </source>
</evidence>
<dbReference type="PROSITE" id="PS51194">
    <property type="entry name" value="HELICASE_CTER"/>
    <property type="match status" value="1"/>
</dbReference>
<dbReference type="EMBL" id="JAUDCG010000016">
    <property type="protein sequence ID" value="MDM8157012.1"/>
    <property type="molecule type" value="Genomic_DNA"/>
</dbReference>
<evidence type="ECO:0000259" key="8">
    <source>
        <dbReference type="PROSITE" id="PS51192"/>
    </source>
</evidence>
<dbReference type="SMART" id="SM00490">
    <property type="entry name" value="HELICc"/>
    <property type="match status" value="1"/>
</dbReference>
<evidence type="ECO:0000259" key="10">
    <source>
        <dbReference type="PROSITE" id="PS51195"/>
    </source>
</evidence>
<dbReference type="InterPro" id="IPR012677">
    <property type="entry name" value="Nucleotide-bd_a/b_plait_sf"/>
</dbReference>
<dbReference type="Pfam" id="PF03880">
    <property type="entry name" value="DbpA"/>
    <property type="match status" value="1"/>
</dbReference>
<dbReference type="Proteomes" id="UP001529340">
    <property type="component" value="Unassembled WGS sequence"/>
</dbReference>
<feature type="domain" description="DEAD-box RNA helicase Q" evidence="10">
    <location>
        <begin position="1"/>
        <end position="29"/>
    </location>
</feature>
<evidence type="ECO:0000313" key="11">
    <source>
        <dbReference type="EMBL" id="MDM8157012.1"/>
    </source>
</evidence>
<keyword evidence="12" id="KW-1185">Reference proteome</keyword>
<evidence type="ECO:0000259" key="9">
    <source>
        <dbReference type="PROSITE" id="PS51194"/>
    </source>
</evidence>
<evidence type="ECO:0000256" key="4">
    <source>
        <dbReference type="ARBA" id="ARBA00022840"/>
    </source>
</evidence>
<proteinExistence type="inferred from homology"/>
<dbReference type="CDD" id="cd00268">
    <property type="entry name" value="DEADc"/>
    <property type="match status" value="1"/>
</dbReference>
<gene>
    <name evidence="11" type="ORF">QUV96_05100</name>
</gene>
<dbReference type="PANTHER" id="PTHR47959">
    <property type="entry name" value="ATP-DEPENDENT RNA HELICASE RHLE-RELATED"/>
    <property type="match status" value="1"/>
</dbReference>
<organism evidence="11 12">
    <name type="scientific">Amedibacillus dolichus</name>
    <dbReference type="NCBI Taxonomy" id="31971"/>
    <lineage>
        <taxon>Bacteria</taxon>
        <taxon>Bacillati</taxon>
        <taxon>Bacillota</taxon>
        <taxon>Erysipelotrichia</taxon>
        <taxon>Erysipelotrichales</taxon>
        <taxon>Erysipelotrichaceae</taxon>
        <taxon>Amedibacillus</taxon>
    </lineage>
</organism>
<evidence type="ECO:0000256" key="1">
    <source>
        <dbReference type="ARBA" id="ARBA00022741"/>
    </source>
</evidence>
<evidence type="ECO:0000256" key="3">
    <source>
        <dbReference type="ARBA" id="ARBA00022806"/>
    </source>
</evidence>